<dbReference type="Gene3D" id="3.40.50.10540">
    <property type="entry name" value="Crotonobetainyl-coa:carnitine coa-transferase, domain 1"/>
    <property type="match status" value="1"/>
</dbReference>
<dbReference type="Pfam" id="PF02515">
    <property type="entry name" value="CoA_transf_3"/>
    <property type="match status" value="1"/>
</dbReference>
<name>A0A8J3H261_9RHOB</name>
<dbReference type="EMBL" id="BNCJ01000019">
    <property type="protein sequence ID" value="GHF67105.1"/>
    <property type="molecule type" value="Genomic_DNA"/>
</dbReference>
<reference evidence="1" key="1">
    <citation type="journal article" date="2014" name="Int. J. Syst. Evol. Microbiol.">
        <title>Complete genome sequence of Corynebacterium casei LMG S-19264T (=DSM 44701T), isolated from a smear-ripened cheese.</title>
        <authorList>
            <consortium name="US DOE Joint Genome Institute (JGI-PGF)"/>
            <person name="Walter F."/>
            <person name="Albersmeier A."/>
            <person name="Kalinowski J."/>
            <person name="Ruckert C."/>
        </authorList>
    </citation>
    <scope>NUCLEOTIDE SEQUENCE</scope>
    <source>
        <strain evidence="1">KCTC 42650</strain>
    </source>
</reference>
<sequence length="86" mass="9566">MPSGHPGNYTTLTDVTTLSEVMEDENMHARGSLQYQDHPELGRIVVQHSPLRYDGTPLATLEPSHELGADTDRVLAEVARRRSRPS</sequence>
<proteinExistence type="predicted"/>
<evidence type="ECO:0000313" key="1">
    <source>
        <dbReference type="EMBL" id="GHF67105.1"/>
    </source>
</evidence>
<protein>
    <submittedName>
        <fullName evidence="1">Uncharacterized protein</fullName>
    </submittedName>
</protein>
<dbReference type="GO" id="GO:0003824">
    <property type="term" value="F:catalytic activity"/>
    <property type="evidence" value="ECO:0007669"/>
    <property type="project" value="InterPro"/>
</dbReference>
<dbReference type="InterPro" id="IPR003673">
    <property type="entry name" value="CoA-Trfase_fam_III"/>
</dbReference>
<reference evidence="1" key="2">
    <citation type="submission" date="2020-09" db="EMBL/GenBank/DDBJ databases">
        <authorList>
            <person name="Sun Q."/>
            <person name="Kim S."/>
        </authorList>
    </citation>
    <scope>NUCLEOTIDE SEQUENCE</scope>
    <source>
        <strain evidence="1">KCTC 42650</strain>
    </source>
</reference>
<gene>
    <name evidence="1" type="ORF">GCM10017056_42930</name>
</gene>
<organism evidence="1 2">
    <name type="scientific">Seohaeicola zhoushanensis</name>
    <dbReference type="NCBI Taxonomy" id="1569283"/>
    <lineage>
        <taxon>Bacteria</taxon>
        <taxon>Pseudomonadati</taxon>
        <taxon>Pseudomonadota</taxon>
        <taxon>Alphaproteobacteria</taxon>
        <taxon>Rhodobacterales</taxon>
        <taxon>Roseobacteraceae</taxon>
        <taxon>Seohaeicola</taxon>
    </lineage>
</organism>
<keyword evidence="2" id="KW-1185">Reference proteome</keyword>
<dbReference type="AlphaFoldDB" id="A0A8J3H261"/>
<accession>A0A8J3H261</accession>
<comment type="caution">
    <text evidence="1">The sequence shown here is derived from an EMBL/GenBank/DDBJ whole genome shotgun (WGS) entry which is preliminary data.</text>
</comment>
<dbReference type="Proteomes" id="UP000626220">
    <property type="component" value="Unassembled WGS sequence"/>
</dbReference>
<dbReference type="SUPFAM" id="SSF89796">
    <property type="entry name" value="CoA-transferase family III (CaiB/BaiF)"/>
    <property type="match status" value="1"/>
</dbReference>
<evidence type="ECO:0000313" key="2">
    <source>
        <dbReference type="Proteomes" id="UP000626220"/>
    </source>
</evidence>
<dbReference type="InterPro" id="IPR023606">
    <property type="entry name" value="CoA-Trfase_III_dom_1_sf"/>
</dbReference>
<dbReference type="RefSeq" id="WP_229864374.1">
    <property type="nucleotide sequence ID" value="NZ_BNCJ01000019.1"/>
</dbReference>